<dbReference type="AlphaFoldDB" id="A0A2M4CZV3"/>
<keyword evidence="3 6" id="KW-1133">Transmembrane helix</keyword>
<comment type="subcellular location">
    <subcellularLocation>
        <location evidence="1">Membrane</location>
        <topology evidence="1">Multi-pass membrane protein</topology>
    </subcellularLocation>
</comment>
<sequence>MSSPMGHFHGPDDASEIEPFDPESLLSEGHTTTGTTSRMLRRKGQGPSPIIVSGSDAGTSNGQNGSRAKRKSLPTSGHRSHSSSSSSSGSSRSSKTPKPKTRDSDCCSINFIKYALHTLNALFVISGLVIVGVTLWTVFCKHQYISLLSTTNYAIGTYALLAAGVLAIVGGILGCCGVLHEQRAILLLYTFILLFVFLLEAIVGGLAYLYETQIETELQHSLNTTFMEHYGVSERQTQAIDSMQQKFSCCGAVRFEDWRHSVWLRSRRKDLIRPTEGRLVPDSCCITVTPKCGVRDGPSNIHYTGCIYEMTDDLKYHLILLGAIGLGLSAIEVFGMILSCCLYVKLKNVLD</sequence>
<evidence type="ECO:0000313" key="7">
    <source>
        <dbReference type="EMBL" id="MBW70815.1"/>
    </source>
</evidence>
<keyword evidence="4 6" id="KW-0472">Membrane</keyword>
<dbReference type="InterPro" id="IPR018499">
    <property type="entry name" value="Tetraspanin/Peripherin"/>
</dbReference>
<dbReference type="Gene3D" id="1.10.1450.10">
    <property type="entry name" value="Tetraspanin"/>
    <property type="match status" value="1"/>
</dbReference>
<accession>A0A2M4CZV3</accession>
<dbReference type="InterPro" id="IPR008952">
    <property type="entry name" value="Tetraspanin_EC2_sf"/>
</dbReference>
<dbReference type="PANTHER" id="PTHR19282:SF544">
    <property type="entry name" value="TETRASPANIN"/>
    <property type="match status" value="1"/>
</dbReference>
<dbReference type="GO" id="GO:0005886">
    <property type="term" value="C:plasma membrane"/>
    <property type="evidence" value="ECO:0007669"/>
    <property type="project" value="TreeGrafter"/>
</dbReference>
<feature type="transmembrane region" description="Helical" evidence="6">
    <location>
        <begin position="159"/>
        <end position="179"/>
    </location>
</feature>
<evidence type="ECO:0000256" key="5">
    <source>
        <dbReference type="SAM" id="MobiDB-lite"/>
    </source>
</evidence>
<dbReference type="VEuPathDB" id="VectorBase:ADAR2_003424"/>
<dbReference type="CDD" id="cd03155">
    <property type="entry name" value="CD151_like_LEL"/>
    <property type="match status" value="1"/>
</dbReference>
<feature type="compositionally biased region" description="Low complexity" evidence="5">
    <location>
        <begin position="82"/>
        <end position="94"/>
    </location>
</feature>
<evidence type="ECO:0000256" key="2">
    <source>
        <dbReference type="ARBA" id="ARBA00022692"/>
    </source>
</evidence>
<feature type="compositionally biased region" description="Polar residues" evidence="5">
    <location>
        <begin position="56"/>
        <end position="66"/>
    </location>
</feature>
<dbReference type="VEuPathDB" id="VectorBase:ADAC007291"/>
<name>A0A2M4CZV3_ANODA</name>
<feature type="region of interest" description="Disordered" evidence="5">
    <location>
        <begin position="1"/>
        <end position="103"/>
    </location>
</feature>
<feature type="compositionally biased region" description="Polar residues" evidence="5">
    <location>
        <begin position="29"/>
        <end position="38"/>
    </location>
</feature>
<evidence type="ECO:0000256" key="6">
    <source>
        <dbReference type="SAM" id="Phobius"/>
    </source>
</evidence>
<organism evidence="7">
    <name type="scientific">Anopheles darlingi</name>
    <name type="common">Mosquito</name>
    <dbReference type="NCBI Taxonomy" id="43151"/>
    <lineage>
        <taxon>Eukaryota</taxon>
        <taxon>Metazoa</taxon>
        <taxon>Ecdysozoa</taxon>
        <taxon>Arthropoda</taxon>
        <taxon>Hexapoda</taxon>
        <taxon>Insecta</taxon>
        <taxon>Pterygota</taxon>
        <taxon>Neoptera</taxon>
        <taxon>Endopterygota</taxon>
        <taxon>Diptera</taxon>
        <taxon>Nematocera</taxon>
        <taxon>Culicoidea</taxon>
        <taxon>Culicidae</taxon>
        <taxon>Anophelinae</taxon>
        <taxon>Anopheles</taxon>
    </lineage>
</organism>
<dbReference type="PRINTS" id="PR00259">
    <property type="entry name" value="TMFOUR"/>
</dbReference>
<evidence type="ECO:0000256" key="4">
    <source>
        <dbReference type="ARBA" id="ARBA00023136"/>
    </source>
</evidence>
<protein>
    <submittedName>
        <fullName evidence="7">Putative tetraspanin family integral membrane protein</fullName>
    </submittedName>
</protein>
<evidence type="ECO:0000256" key="1">
    <source>
        <dbReference type="ARBA" id="ARBA00004141"/>
    </source>
</evidence>
<dbReference type="Pfam" id="PF00335">
    <property type="entry name" value="Tetraspanin"/>
    <property type="match status" value="1"/>
</dbReference>
<feature type="transmembrane region" description="Helical" evidence="6">
    <location>
        <begin position="186"/>
        <end position="210"/>
    </location>
</feature>
<evidence type="ECO:0000256" key="3">
    <source>
        <dbReference type="ARBA" id="ARBA00022989"/>
    </source>
</evidence>
<keyword evidence="2 6" id="KW-0812">Transmembrane</keyword>
<feature type="transmembrane region" description="Helical" evidence="6">
    <location>
        <begin position="119"/>
        <end position="139"/>
    </location>
</feature>
<dbReference type="SUPFAM" id="SSF48652">
    <property type="entry name" value="Tetraspanin"/>
    <property type="match status" value="1"/>
</dbReference>
<feature type="transmembrane region" description="Helical" evidence="6">
    <location>
        <begin position="318"/>
        <end position="344"/>
    </location>
</feature>
<dbReference type="EMBL" id="GGFL01006637">
    <property type="protein sequence ID" value="MBW70815.1"/>
    <property type="molecule type" value="Transcribed_RNA"/>
</dbReference>
<proteinExistence type="predicted"/>
<reference evidence="7" key="1">
    <citation type="submission" date="2018-01" db="EMBL/GenBank/DDBJ databases">
        <title>An insight into the sialome of Amazonian anophelines.</title>
        <authorList>
            <person name="Ribeiro J.M."/>
            <person name="Scarpassa V."/>
            <person name="Calvo E."/>
        </authorList>
    </citation>
    <scope>NUCLEOTIDE SEQUENCE</scope>
</reference>
<dbReference type="PANTHER" id="PTHR19282">
    <property type="entry name" value="TETRASPANIN"/>
    <property type="match status" value="1"/>
</dbReference>